<evidence type="ECO:0000313" key="2">
    <source>
        <dbReference type="EMBL" id="KAK2585573.1"/>
    </source>
</evidence>
<organism evidence="2 3">
    <name type="scientific">Odynerus spinipes</name>
    <dbReference type="NCBI Taxonomy" id="1348599"/>
    <lineage>
        <taxon>Eukaryota</taxon>
        <taxon>Metazoa</taxon>
        <taxon>Ecdysozoa</taxon>
        <taxon>Arthropoda</taxon>
        <taxon>Hexapoda</taxon>
        <taxon>Insecta</taxon>
        <taxon>Pterygota</taxon>
        <taxon>Neoptera</taxon>
        <taxon>Endopterygota</taxon>
        <taxon>Hymenoptera</taxon>
        <taxon>Apocrita</taxon>
        <taxon>Aculeata</taxon>
        <taxon>Vespoidea</taxon>
        <taxon>Vespidae</taxon>
        <taxon>Eumeninae</taxon>
        <taxon>Odynerus</taxon>
    </lineage>
</organism>
<name>A0AAD9VSN0_9HYME</name>
<sequence length="337" mass="37902">MVRIVASCGRRRRLVEEVPGLYIRRLTLEDPKSAKESSGGSRSRTPPPSTRHICHPSGPYVSSSSCIRGVSSSYRSWQERVRKEQPAYLTIVSLELPESPIPLIESQASARFRSNEFDANRDKDDILDELLEKVSEVGKEREKESTRGGKLDAFWRERRTRKRQLGSMECTKEVATLEECTRNILETHDIGETELVHSRRNFQDVDDCICSEIPENLRINVTKKTEVTSASSSASSSPEVTHTIRIAMKYHGRPGRCKTTGEEDGRDERKGKRPTGRIGKDTHETEMNFGAGKGEEVIREEGCCTGVNVALDFTLNCSSVRLTSRDISLKAGTKRER</sequence>
<accession>A0AAD9VSN0</accession>
<comment type="caution">
    <text evidence="2">The sequence shown here is derived from an EMBL/GenBank/DDBJ whole genome shotgun (WGS) entry which is preliminary data.</text>
</comment>
<feature type="compositionally biased region" description="Basic and acidic residues" evidence="1">
    <location>
        <begin position="259"/>
        <end position="270"/>
    </location>
</feature>
<evidence type="ECO:0000256" key="1">
    <source>
        <dbReference type="SAM" id="MobiDB-lite"/>
    </source>
</evidence>
<proteinExistence type="predicted"/>
<dbReference type="AlphaFoldDB" id="A0AAD9VSN0"/>
<dbReference type="Proteomes" id="UP001258017">
    <property type="component" value="Unassembled WGS sequence"/>
</dbReference>
<evidence type="ECO:0000313" key="3">
    <source>
        <dbReference type="Proteomes" id="UP001258017"/>
    </source>
</evidence>
<dbReference type="EMBL" id="JAIFRP010000021">
    <property type="protein sequence ID" value="KAK2585573.1"/>
    <property type="molecule type" value="Genomic_DNA"/>
</dbReference>
<reference evidence="2" key="1">
    <citation type="submission" date="2021-08" db="EMBL/GenBank/DDBJ databases">
        <authorList>
            <person name="Misof B."/>
            <person name="Oliver O."/>
            <person name="Podsiadlowski L."/>
            <person name="Donath A."/>
            <person name="Peters R."/>
            <person name="Mayer C."/>
            <person name="Rust J."/>
            <person name="Gunkel S."/>
            <person name="Lesny P."/>
            <person name="Martin S."/>
            <person name="Oeyen J.P."/>
            <person name="Petersen M."/>
            <person name="Panagiotis P."/>
            <person name="Wilbrandt J."/>
            <person name="Tanja T."/>
        </authorList>
    </citation>
    <scope>NUCLEOTIDE SEQUENCE</scope>
    <source>
        <strain evidence="2">GBR_01_08_01A</strain>
        <tissue evidence="2">Thorax + abdomen</tissue>
    </source>
</reference>
<keyword evidence="3" id="KW-1185">Reference proteome</keyword>
<protein>
    <submittedName>
        <fullName evidence="2">Uncharacterized protein</fullName>
    </submittedName>
</protein>
<feature type="region of interest" description="Disordered" evidence="1">
    <location>
        <begin position="253"/>
        <end position="287"/>
    </location>
</feature>
<reference evidence="2" key="2">
    <citation type="journal article" date="2023" name="Commun. Biol.">
        <title>Intrasexual cuticular hydrocarbon dimorphism in a wasp sheds light on hydrocarbon biosynthesis genes in Hymenoptera.</title>
        <authorList>
            <person name="Moris V.C."/>
            <person name="Podsiadlowski L."/>
            <person name="Martin S."/>
            <person name="Oeyen J.P."/>
            <person name="Donath A."/>
            <person name="Petersen M."/>
            <person name="Wilbrandt J."/>
            <person name="Misof B."/>
            <person name="Liedtke D."/>
            <person name="Thamm M."/>
            <person name="Scheiner R."/>
            <person name="Schmitt T."/>
            <person name="Niehuis O."/>
        </authorList>
    </citation>
    <scope>NUCLEOTIDE SEQUENCE</scope>
    <source>
        <strain evidence="2">GBR_01_08_01A</strain>
    </source>
</reference>
<gene>
    <name evidence="2" type="ORF">KPH14_010207</name>
</gene>
<feature type="region of interest" description="Disordered" evidence="1">
    <location>
        <begin position="29"/>
        <end position="63"/>
    </location>
</feature>